<protein>
    <submittedName>
        <fullName evidence="1">Serine/threonine-protein kinase SRPK-like isoform X1</fullName>
    </submittedName>
</protein>
<dbReference type="OrthoDB" id="1679321at2759"/>
<keyword evidence="2" id="KW-1185">Reference proteome</keyword>
<keyword evidence="1" id="KW-0418">Kinase</keyword>
<evidence type="ECO:0000313" key="1">
    <source>
        <dbReference type="EMBL" id="KAF7834854.1"/>
    </source>
</evidence>
<proteinExistence type="predicted"/>
<dbReference type="EMBL" id="JAAIUW010000004">
    <property type="protein sequence ID" value="KAF7834854.1"/>
    <property type="molecule type" value="Genomic_DNA"/>
</dbReference>
<evidence type="ECO:0000313" key="2">
    <source>
        <dbReference type="Proteomes" id="UP000634136"/>
    </source>
</evidence>
<organism evidence="1 2">
    <name type="scientific">Senna tora</name>
    <dbReference type="NCBI Taxonomy" id="362788"/>
    <lineage>
        <taxon>Eukaryota</taxon>
        <taxon>Viridiplantae</taxon>
        <taxon>Streptophyta</taxon>
        <taxon>Embryophyta</taxon>
        <taxon>Tracheophyta</taxon>
        <taxon>Spermatophyta</taxon>
        <taxon>Magnoliopsida</taxon>
        <taxon>eudicotyledons</taxon>
        <taxon>Gunneridae</taxon>
        <taxon>Pentapetalae</taxon>
        <taxon>rosids</taxon>
        <taxon>fabids</taxon>
        <taxon>Fabales</taxon>
        <taxon>Fabaceae</taxon>
        <taxon>Caesalpinioideae</taxon>
        <taxon>Cassia clade</taxon>
        <taxon>Senna</taxon>
    </lineage>
</organism>
<comment type="caution">
    <text evidence="1">The sequence shown here is derived from an EMBL/GenBank/DDBJ whole genome shotgun (WGS) entry which is preliminary data.</text>
</comment>
<gene>
    <name evidence="1" type="ORF">G2W53_009713</name>
</gene>
<dbReference type="GO" id="GO:0016301">
    <property type="term" value="F:kinase activity"/>
    <property type="evidence" value="ECO:0007669"/>
    <property type="project" value="UniProtKB-KW"/>
</dbReference>
<dbReference type="Proteomes" id="UP000634136">
    <property type="component" value="Unassembled WGS sequence"/>
</dbReference>
<name>A0A835C8N8_9FABA</name>
<keyword evidence="1" id="KW-0808">Transferase</keyword>
<accession>A0A835C8N8</accession>
<dbReference type="AlphaFoldDB" id="A0A835C8N8"/>
<reference evidence="1" key="1">
    <citation type="submission" date="2020-09" db="EMBL/GenBank/DDBJ databases">
        <title>Genome-Enabled Discovery of Anthraquinone Biosynthesis in Senna tora.</title>
        <authorList>
            <person name="Kang S.-H."/>
            <person name="Pandey R.P."/>
            <person name="Lee C.-M."/>
            <person name="Sim J.-S."/>
            <person name="Jeong J.-T."/>
            <person name="Choi B.-S."/>
            <person name="Jung M."/>
            <person name="Ginzburg D."/>
            <person name="Zhao K."/>
            <person name="Won S.Y."/>
            <person name="Oh T.-J."/>
            <person name="Yu Y."/>
            <person name="Kim N.-H."/>
            <person name="Lee O.R."/>
            <person name="Lee T.-H."/>
            <person name="Bashyal P."/>
            <person name="Kim T.-S."/>
            <person name="Lee W.-H."/>
            <person name="Kawkins C."/>
            <person name="Kim C.-K."/>
            <person name="Kim J.S."/>
            <person name="Ahn B.O."/>
            <person name="Rhee S.Y."/>
            <person name="Sohng J.K."/>
        </authorList>
    </citation>
    <scope>NUCLEOTIDE SEQUENCE</scope>
    <source>
        <tissue evidence="1">Leaf</tissue>
    </source>
</reference>
<sequence length="44" mass="5016">MMKLLGMMPGKIALGGRYSRELFNRYGDLMHIRSVVFLGPSLRC</sequence>